<organism evidence="1">
    <name type="scientific">marine sediment metagenome</name>
    <dbReference type="NCBI Taxonomy" id="412755"/>
    <lineage>
        <taxon>unclassified sequences</taxon>
        <taxon>metagenomes</taxon>
        <taxon>ecological metagenomes</taxon>
    </lineage>
</organism>
<evidence type="ECO:0000313" key="1">
    <source>
        <dbReference type="EMBL" id="GAI99217.1"/>
    </source>
</evidence>
<name>X1T1K6_9ZZZZ</name>
<proteinExistence type="predicted"/>
<dbReference type="EMBL" id="BARW01015811">
    <property type="protein sequence ID" value="GAI99217.1"/>
    <property type="molecule type" value="Genomic_DNA"/>
</dbReference>
<accession>X1T1K6</accession>
<reference evidence="1" key="1">
    <citation type="journal article" date="2014" name="Front. Microbiol.">
        <title>High frequency of phylogenetically diverse reductive dehalogenase-homologous genes in deep subseafloor sedimentary metagenomes.</title>
        <authorList>
            <person name="Kawai M."/>
            <person name="Futagami T."/>
            <person name="Toyoda A."/>
            <person name="Takaki Y."/>
            <person name="Nishi S."/>
            <person name="Hori S."/>
            <person name="Arai W."/>
            <person name="Tsubouchi T."/>
            <person name="Morono Y."/>
            <person name="Uchiyama I."/>
            <person name="Ito T."/>
            <person name="Fujiyama A."/>
            <person name="Inagaki F."/>
            <person name="Takami H."/>
        </authorList>
    </citation>
    <scope>NUCLEOTIDE SEQUENCE</scope>
    <source>
        <strain evidence="1">Expedition CK06-06</strain>
    </source>
</reference>
<protein>
    <submittedName>
        <fullName evidence="1">Uncharacterized protein</fullName>
    </submittedName>
</protein>
<gene>
    <name evidence="1" type="ORF">S12H4_27672</name>
</gene>
<dbReference type="AlphaFoldDB" id="X1T1K6"/>
<feature type="non-terminal residue" evidence="1">
    <location>
        <position position="1"/>
    </location>
</feature>
<sequence>TLPVDQFHSYVELGVKDYDDAITFTCPGGKRGHTFTLRKAVAKGMFNTEEAAKIRRMGVAHREGVAGGSKK</sequence>
<comment type="caution">
    <text evidence="1">The sequence shown here is derived from an EMBL/GenBank/DDBJ whole genome shotgun (WGS) entry which is preliminary data.</text>
</comment>